<organism evidence="3 4">
    <name type="scientific">Dendrothele bispora (strain CBS 962.96)</name>
    <dbReference type="NCBI Taxonomy" id="1314807"/>
    <lineage>
        <taxon>Eukaryota</taxon>
        <taxon>Fungi</taxon>
        <taxon>Dikarya</taxon>
        <taxon>Basidiomycota</taxon>
        <taxon>Agaricomycotina</taxon>
        <taxon>Agaricomycetes</taxon>
        <taxon>Agaricomycetidae</taxon>
        <taxon>Agaricales</taxon>
        <taxon>Agaricales incertae sedis</taxon>
        <taxon>Dendrothele</taxon>
    </lineage>
</organism>
<keyword evidence="2" id="KW-0472">Membrane</keyword>
<dbReference type="OrthoDB" id="3251871at2759"/>
<accession>A0A4S8L9Y0</accession>
<feature type="transmembrane region" description="Helical" evidence="2">
    <location>
        <begin position="223"/>
        <end position="243"/>
    </location>
</feature>
<keyword evidence="2" id="KW-1133">Transmembrane helix</keyword>
<dbReference type="AlphaFoldDB" id="A0A4S8L9Y0"/>
<keyword evidence="2" id="KW-0812">Transmembrane</keyword>
<sequence>MGAFMFTEDMVQTSYKIWIITSIVGACMCFIMLVVIGLVALCPVSRHHLDRVSFRIVVYVLLTKTLLRLEMRVHNVDFPADFATVELFNIFYCSQPAIGSSSPSEWATDGKLANMDGTPYPMAAGTPVEMIMNIYPGRCIVKIHICNIDPQDVQIGSQLLWLLFTALGETIASLVVFIYIIKHQLRIRKILSFNSAVQSQNGLSFKIPVQDWRDRYINKCKAILIRIAMYPIVSCIISVAWVIDASIKSPNSMSGYQFMMASQLLYCGRPIVYALLSASDPSLLSAIKSLICGDSASISNRRNITPHHDPPSSGLGPNASESTQIHVETIHNYDGIGNAVPQISSFPTSQSGEIGSMDIASLSIDDNKDRDIVGVESRRSDSSIHIEHDDFEEMQDEEDALRRHF</sequence>
<feature type="region of interest" description="Disordered" evidence="1">
    <location>
        <begin position="301"/>
        <end position="320"/>
    </location>
</feature>
<keyword evidence="4" id="KW-1185">Reference proteome</keyword>
<name>A0A4S8L9Y0_DENBC</name>
<evidence type="ECO:0000256" key="1">
    <source>
        <dbReference type="SAM" id="MobiDB-lite"/>
    </source>
</evidence>
<feature type="transmembrane region" description="Helical" evidence="2">
    <location>
        <begin position="159"/>
        <end position="181"/>
    </location>
</feature>
<evidence type="ECO:0000313" key="3">
    <source>
        <dbReference type="EMBL" id="THU85529.1"/>
    </source>
</evidence>
<gene>
    <name evidence="3" type="ORF">K435DRAFT_869151</name>
</gene>
<reference evidence="3 4" key="1">
    <citation type="journal article" date="2019" name="Nat. Ecol. Evol.">
        <title>Megaphylogeny resolves global patterns of mushroom evolution.</title>
        <authorList>
            <person name="Varga T."/>
            <person name="Krizsan K."/>
            <person name="Foldi C."/>
            <person name="Dima B."/>
            <person name="Sanchez-Garcia M."/>
            <person name="Sanchez-Ramirez S."/>
            <person name="Szollosi G.J."/>
            <person name="Szarkandi J.G."/>
            <person name="Papp V."/>
            <person name="Albert L."/>
            <person name="Andreopoulos W."/>
            <person name="Angelini C."/>
            <person name="Antonin V."/>
            <person name="Barry K.W."/>
            <person name="Bougher N.L."/>
            <person name="Buchanan P."/>
            <person name="Buyck B."/>
            <person name="Bense V."/>
            <person name="Catcheside P."/>
            <person name="Chovatia M."/>
            <person name="Cooper J."/>
            <person name="Damon W."/>
            <person name="Desjardin D."/>
            <person name="Finy P."/>
            <person name="Geml J."/>
            <person name="Haridas S."/>
            <person name="Hughes K."/>
            <person name="Justo A."/>
            <person name="Karasinski D."/>
            <person name="Kautmanova I."/>
            <person name="Kiss B."/>
            <person name="Kocsube S."/>
            <person name="Kotiranta H."/>
            <person name="LaButti K.M."/>
            <person name="Lechner B.E."/>
            <person name="Liimatainen K."/>
            <person name="Lipzen A."/>
            <person name="Lukacs Z."/>
            <person name="Mihaltcheva S."/>
            <person name="Morgado L.N."/>
            <person name="Niskanen T."/>
            <person name="Noordeloos M.E."/>
            <person name="Ohm R.A."/>
            <person name="Ortiz-Santana B."/>
            <person name="Ovrebo C."/>
            <person name="Racz N."/>
            <person name="Riley R."/>
            <person name="Savchenko A."/>
            <person name="Shiryaev A."/>
            <person name="Soop K."/>
            <person name="Spirin V."/>
            <person name="Szebenyi C."/>
            <person name="Tomsovsky M."/>
            <person name="Tulloss R.E."/>
            <person name="Uehling J."/>
            <person name="Grigoriev I.V."/>
            <person name="Vagvolgyi C."/>
            <person name="Papp T."/>
            <person name="Martin F.M."/>
            <person name="Miettinen O."/>
            <person name="Hibbett D.S."/>
            <person name="Nagy L.G."/>
        </authorList>
    </citation>
    <scope>NUCLEOTIDE SEQUENCE [LARGE SCALE GENOMIC DNA]</scope>
    <source>
        <strain evidence="3 4">CBS 962.96</strain>
    </source>
</reference>
<evidence type="ECO:0000313" key="4">
    <source>
        <dbReference type="Proteomes" id="UP000297245"/>
    </source>
</evidence>
<proteinExistence type="predicted"/>
<protein>
    <submittedName>
        <fullName evidence="3">Uncharacterized protein</fullName>
    </submittedName>
</protein>
<dbReference type="Proteomes" id="UP000297245">
    <property type="component" value="Unassembled WGS sequence"/>
</dbReference>
<evidence type="ECO:0000256" key="2">
    <source>
        <dbReference type="SAM" id="Phobius"/>
    </source>
</evidence>
<dbReference type="EMBL" id="ML179541">
    <property type="protein sequence ID" value="THU85529.1"/>
    <property type="molecule type" value="Genomic_DNA"/>
</dbReference>
<feature type="transmembrane region" description="Helical" evidence="2">
    <location>
        <begin position="15"/>
        <end position="40"/>
    </location>
</feature>